<accession>A0A0F9PG89</accession>
<feature type="domain" description="PD-(D/E)XK endonuclease-like" evidence="1">
    <location>
        <begin position="10"/>
        <end position="328"/>
    </location>
</feature>
<evidence type="ECO:0000313" key="2">
    <source>
        <dbReference type="EMBL" id="KKN29179.1"/>
    </source>
</evidence>
<proteinExistence type="predicted"/>
<dbReference type="InterPro" id="IPR038726">
    <property type="entry name" value="PDDEXK_AddAB-type"/>
</dbReference>
<sequence>MQTVRTSERRCFKRCRKRWEYEYIEGLQLVARSPKLWVGIAVHLALAAYHQDHFPGHVLAQHFKDEQKRLNYNKMDETDREALLEDQELADGMIEHYAKWDTEHRDFKVHAVEMYAEVPLTKEITLTMRADGLVEDDQGFWVLEHKTTTGIDADSVWLEIDDQASTYSWIFRQLNSGIGKVLSPSGELVPANKSTLVIPHIEGMLYNFLLKQAPVEVTLNKDNSVSRGSMNLKCTVEDYEEALRDAPPRGAPPVKDMDVYDDFLTKLRTKKWFHRLRVYRARAEMEGFLGLLTAEIAEMQRARKNPLIRYRNPNRDCNWDCSYFDICKGELEGLDMEVTREEKFIVEKQLSLPGVP</sequence>
<dbReference type="InterPro" id="IPR011604">
    <property type="entry name" value="PDDEXK-like_dom_sf"/>
</dbReference>
<evidence type="ECO:0000259" key="1">
    <source>
        <dbReference type="Pfam" id="PF12705"/>
    </source>
</evidence>
<reference evidence="2" key="1">
    <citation type="journal article" date="2015" name="Nature">
        <title>Complex archaea that bridge the gap between prokaryotes and eukaryotes.</title>
        <authorList>
            <person name="Spang A."/>
            <person name="Saw J.H."/>
            <person name="Jorgensen S.L."/>
            <person name="Zaremba-Niedzwiedzka K."/>
            <person name="Martijn J."/>
            <person name="Lind A.E."/>
            <person name="van Eijk R."/>
            <person name="Schleper C."/>
            <person name="Guy L."/>
            <person name="Ettema T.J."/>
        </authorList>
    </citation>
    <scope>NUCLEOTIDE SEQUENCE</scope>
</reference>
<dbReference type="EMBL" id="LAZR01002504">
    <property type="protein sequence ID" value="KKN29179.1"/>
    <property type="molecule type" value="Genomic_DNA"/>
</dbReference>
<comment type="caution">
    <text evidence="2">The sequence shown here is derived from an EMBL/GenBank/DDBJ whole genome shotgun (WGS) entry which is preliminary data.</text>
</comment>
<gene>
    <name evidence="2" type="ORF">LCGC14_0846850</name>
</gene>
<organism evidence="2">
    <name type="scientific">marine sediment metagenome</name>
    <dbReference type="NCBI Taxonomy" id="412755"/>
    <lineage>
        <taxon>unclassified sequences</taxon>
        <taxon>metagenomes</taxon>
        <taxon>ecological metagenomes</taxon>
    </lineage>
</organism>
<name>A0A0F9PG89_9ZZZZ</name>
<dbReference type="Pfam" id="PF12705">
    <property type="entry name" value="PDDEXK_1"/>
    <property type="match status" value="1"/>
</dbReference>
<protein>
    <recommendedName>
        <fullName evidence="1">PD-(D/E)XK endonuclease-like domain-containing protein</fullName>
    </recommendedName>
</protein>
<dbReference type="Gene3D" id="3.90.320.10">
    <property type="match status" value="1"/>
</dbReference>
<dbReference type="AlphaFoldDB" id="A0A0F9PG89"/>